<protein>
    <recommendedName>
        <fullName evidence="1">Aminopyrimidine aminohydrolase</fullName>
        <ecNumber evidence="1">3.5.99.2</ecNumber>
    </recommendedName>
</protein>
<name>A0A7H1C4A8_9PAST</name>
<evidence type="ECO:0000313" key="3">
    <source>
        <dbReference type="EMBL" id="QNS15813.1"/>
    </source>
</evidence>
<organism evidence="3 4">
    <name type="scientific">Mannheimia bovis</name>
    <dbReference type="NCBI Taxonomy" id="2770636"/>
    <lineage>
        <taxon>Bacteria</taxon>
        <taxon>Pseudomonadati</taxon>
        <taxon>Pseudomonadota</taxon>
        <taxon>Gammaproteobacteria</taxon>
        <taxon>Pasteurellales</taxon>
        <taxon>Pasteurellaceae</taxon>
        <taxon>Mannheimia</taxon>
    </lineage>
</organism>
<dbReference type="InterPro" id="IPR050967">
    <property type="entry name" value="Thiamine_Salvage_TenA"/>
</dbReference>
<dbReference type="InterPro" id="IPR027574">
    <property type="entry name" value="Thiaminase_II"/>
</dbReference>
<dbReference type="AlphaFoldDB" id="A0A7H1C4A8"/>
<evidence type="ECO:0000313" key="4">
    <source>
        <dbReference type="Proteomes" id="UP000576260"/>
    </source>
</evidence>
<keyword evidence="1" id="KW-0378">Hydrolase</keyword>
<dbReference type="GO" id="GO:0050334">
    <property type="term" value="F:thiaminase activity"/>
    <property type="evidence" value="ECO:0007669"/>
    <property type="project" value="UniProtKB-EC"/>
</dbReference>
<dbReference type="PANTHER" id="PTHR43198">
    <property type="entry name" value="BIFUNCTIONAL TH2 PROTEIN"/>
    <property type="match status" value="1"/>
</dbReference>
<comment type="function">
    <text evidence="1">Catalyzes an amino-pyrimidine hydrolysis reaction at the C5' of the pyrimidine moiety of thiamine compounds, a reaction that is part of a thiamine salvage pathway.</text>
</comment>
<evidence type="ECO:0000259" key="2">
    <source>
        <dbReference type="Pfam" id="PF03070"/>
    </source>
</evidence>
<dbReference type="Pfam" id="PF03070">
    <property type="entry name" value="TENA_THI-4"/>
    <property type="match status" value="1"/>
</dbReference>
<proteinExistence type="inferred from homology"/>
<dbReference type="Proteomes" id="UP000576260">
    <property type="component" value="Chromosome"/>
</dbReference>
<dbReference type="EMBL" id="CP061280">
    <property type="protein sequence ID" value="QNS15813.1"/>
    <property type="molecule type" value="Genomic_DNA"/>
</dbReference>
<dbReference type="Gene3D" id="1.20.910.10">
    <property type="entry name" value="Heme oxygenase-like"/>
    <property type="match status" value="1"/>
</dbReference>
<dbReference type="GO" id="GO:0009229">
    <property type="term" value="P:thiamine diphosphate biosynthetic process"/>
    <property type="evidence" value="ECO:0007669"/>
    <property type="project" value="UniProtKB-UniPathway"/>
</dbReference>
<dbReference type="UniPathway" id="UPA00060"/>
<dbReference type="GO" id="GO:0009228">
    <property type="term" value="P:thiamine biosynthetic process"/>
    <property type="evidence" value="ECO:0007669"/>
    <property type="project" value="UniProtKB-KW"/>
</dbReference>
<keyword evidence="4" id="KW-1185">Reference proteome</keyword>
<comment type="catalytic activity">
    <reaction evidence="1">
        <text>thiamine + H2O = 5-(2-hydroxyethyl)-4-methylthiazole + 4-amino-5-hydroxymethyl-2-methylpyrimidine + H(+)</text>
        <dbReference type="Rhea" id="RHEA:17509"/>
        <dbReference type="ChEBI" id="CHEBI:15377"/>
        <dbReference type="ChEBI" id="CHEBI:15378"/>
        <dbReference type="ChEBI" id="CHEBI:16892"/>
        <dbReference type="ChEBI" id="CHEBI:17957"/>
        <dbReference type="ChEBI" id="CHEBI:18385"/>
        <dbReference type="EC" id="3.5.99.2"/>
    </reaction>
</comment>
<gene>
    <name evidence="3" type="primary">tenA</name>
    <name evidence="3" type="ORF">ICJ55_03445</name>
</gene>
<comment type="similarity">
    <text evidence="1">Belongs to the TenA family.</text>
</comment>
<dbReference type="SUPFAM" id="SSF48613">
    <property type="entry name" value="Heme oxygenase-like"/>
    <property type="match status" value="1"/>
</dbReference>
<dbReference type="InterPro" id="IPR004305">
    <property type="entry name" value="Thiaminase-2/PQQC"/>
</dbReference>
<dbReference type="NCBIfam" id="TIGR04306">
    <property type="entry name" value="salvage_TenA"/>
    <property type="match status" value="1"/>
</dbReference>
<comment type="pathway">
    <text evidence="1">Cofactor biosynthesis; thiamine diphosphate biosynthesis.</text>
</comment>
<reference evidence="3 4" key="1">
    <citation type="submission" date="2020-09" db="EMBL/GenBank/DDBJ databases">
        <title>Mannheimia bovis sp.nov., isolated from a cow.</title>
        <authorList>
            <person name="Li F."/>
        </authorList>
    </citation>
    <scope>NUCLEOTIDE SEQUENCE [LARGE SCALE GENOMIC DNA]</scope>
    <source>
        <strain evidence="3 4">ZY190616</strain>
    </source>
</reference>
<sequence length="215" mass="24834">MSIVQTLTEKAGQYWLDYIDHDFVKQLANGTLPKHCFQHYLKQDYRFLFQYSRAISIGIFKAERFEDIHFAQKMNEGLLSEIQLHIDYCKQWGIKEEELFATEESPACVAYTRYVLDCGMKGGLAELYTALAPCTIGYAEIARRIAPYSVANNPYQSWIDTYASSGFQQDSQAFADYLTKLYEPLNETRKAELQQIFNTASRMEAAFWQMGLDLS</sequence>
<dbReference type="PANTHER" id="PTHR43198:SF2">
    <property type="entry name" value="SI:CH1073-67J19.1-RELATED"/>
    <property type="match status" value="1"/>
</dbReference>
<dbReference type="EC" id="3.5.99.2" evidence="1"/>
<dbReference type="RefSeq" id="WP_188157325.1">
    <property type="nucleotide sequence ID" value="NZ_CP061280.1"/>
</dbReference>
<dbReference type="GO" id="GO:0005829">
    <property type="term" value="C:cytosol"/>
    <property type="evidence" value="ECO:0007669"/>
    <property type="project" value="TreeGrafter"/>
</dbReference>
<accession>A0A7H1C4A8</accession>
<keyword evidence="1" id="KW-0784">Thiamine biosynthesis</keyword>
<dbReference type="CDD" id="cd19367">
    <property type="entry name" value="TenA_C_ScTHI20-like"/>
    <property type="match status" value="1"/>
</dbReference>
<comment type="catalytic activity">
    <reaction evidence="1">
        <text>4-amino-5-aminomethyl-2-methylpyrimidine + H2O = 4-amino-5-hydroxymethyl-2-methylpyrimidine + NH4(+)</text>
        <dbReference type="Rhea" id="RHEA:31799"/>
        <dbReference type="ChEBI" id="CHEBI:15377"/>
        <dbReference type="ChEBI" id="CHEBI:16892"/>
        <dbReference type="ChEBI" id="CHEBI:28938"/>
        <dbReference type="ChEBI" id="CHEBI:63416"/>
        <dbReference type="EC" id="3.5.99.2"/>
    </reaction>
</comment>
<feature type="domain" description="Thiaminase-2/PQQC" evidence="2">
    <location>
        <begin position="11"/>
        <end position="213"/>
    </location>
</feature>
<dbReference type="InterPro" id="IPR016084">
    <property type="entry name" value="Haem_Oase-like_multi-hlx"/>
</dbReference>
<evidence type="ECO:0000256" key="1">
    <source>
        <dbReference type="RuleBase" id="RU363093"/>
    </source>
</evidence>
<dbReference type="KEGG" id="mbos:ICJ55_03445"/>